<reference evidence="6" key="3">
    <citation type="submission" date="2020-11" db="EMBL/GenBank/DDBJ databases">
        <title>Intraspecies plasmid and genomic variation of Mycobacterium kubicae revealed by the complete genome sequences of two clinical isolates.</title>
        <authorList>
            <person name="Hendrix J.R."/>
            <person name="Epperson L.E."/>
            <person name="Honda J.R."/>
            <person name="Strong M."/>
        </authorList>
    </citation>
    <scope>NUCLEOTIDE SEQUENCE</scope>
    <source>
        <strain evidence="6">JCM 13573</strain>
    </source>
</reference>
<dbReference type="Proteomes" id="UP000465306">
    <property type="component" value="Unassembled WGS sequence"/>
</dbReference>
<dbReference type="EMBL" id="CP065047">
    <property type="protein sequence ID" value="QPI38533.1"/>
    <property type="molecule type" value="Genomic_DNA"/>
</dbReference>
<feature type="region of interest" description="Disordered" evidence="2">
    <location>
        <begin position="184"/>
        <end position="203"/>
    </location>
</feature>
<evidence type="ECO:0000256" key="2">
    <source>
        <dbReference type="SAM" id="MobiDB-lite"/>
    </source>
</evidence>
<feature type="domain" description="PPE-PPW subfamily C-terminal" evidence="4">
    <location>
        <begin position="475"/>
        <end position="522"/>
    </location>
</feature>
<feature type="compositionally biased region" description="Low complexity" evidence="2">
    <location>
        <begin position="425"/>
        <end position="437"/>
    </location>
</feature>
<dbReference type="RefSeq" id="WP_085075628.1">
    <property type="nucleotide sequence ID" value="NZ_BLKU01000002.1"/>
</dbReference>
<accession>A0AAX1JB49</accession>
<dbReference type="KEGG" id="mku:I2456_03020"/>
<reference evidence="5" key="2">
    <citation type="submission" date="2020-02" db="EMBL/GenBank/DDBJ databases">
        <authorList>
            <person name="Matsumoto Y."/>
            <person name="Kinjo T."/>
            <person name="Motooka D."/>
            <person name="Nabeya D."/>
            <person name="Jung N."/>
            <person name="Uechi K."/>
            <person name="Horii T."/>
            <person name="Iida T."/>
            <person name="Fujita J."/>
            <person name="Nakamura S."/>
        </authorList>
    </citation>
    <scope>NUCLEOTIDE SEQUENCE</scope>
    <source>
        <strain evidence="5">JCM 13573</strain>
    </source>
</reference>
<dbReference type="Pfam" id="PF00823">
    <property type="entry name" value="PPE"/>
    <property type="match status" value="1"/>
</dbReference>
<evidence type="ECO:0000313" key="7">
    <source>
        <dbReference type="Proteomes" id="UP000465306"/>
    </source>
</evidence>
<dbReference type="Gene3D" id="1.20.1260.20">
    <property type="entry name" value="PPE superfamily"/>
    <property type="match status" value="1"/>
</dbReference>
<evidence type="ECO:0000313" key="5">
    <source>
        <dbReference type="EMBL" id="GFG63657.1"/>
    </source>
</evidence>
<feature type="region of interest" description="Disordered" evidence="2">
    <location>
        <begin position="417"/>
        <end position="527"/>
    </location>
</feature>
<organism evidence="6 8">
    <name type="scientific">Mycobacterium kubicae</name>
    <dbReference type="NCBI Taxonomy" id="120959"/>
    <lineage>
        <taxon>Bacteria</taxon>
        <taxon>Bacillati</taxon>
        <taxon>Actinomycetota</taxon>
        <taxon>Actinomycetes</taxon>
        <taxon>Mycobacteriales</taxon>
        <taxon>Mycobacteriaceae</taxon>
        <taxon>Mycobacterium</taxon>
        <taxon>Mycobacterium simiae complex</taxon>
    </lineage>
</organism>
<dbReference type="FunFam" id="1.20.1260.20:FF:000001">
    <property type="entry name" value="PPE family protein PPE41"/>
    <property type="match status" value="1"/>
</dbReference>
<dbReference type="Pfam" id="PF18878">
    <property type="entry name" value="PPE-PPW"/>
    <property type="match status" value="1"/>
</dbReference>
<evidence type="ECO:0000256" key="1">
    <source>
        <dbReference type="ARBA" id="ARBA00010652"/>
    </source>
</evidence>
<evidence type="ECO:0000259" key="3">
    <source>
        <dbReference type="Pfam" id="PF00823"/>
    </source>
</evidence>
<evidence type="ECO:0000259" key="4">
    <source>
        <dbReference type="Pfam" id="PF18878"/>
    </source>
</evidence>
<dbReference type="AlphaFoldDB" id="A0AAX1JB49"/>
<protein>
    <submittedName>
        <fullName evidence="5 6">PPE family protein</fullName>
    </submittedName>
</protein>
<reference evidence="5 7" key="1">
    <citation type="journal article" date="2019" name="Emerg. Microbes Infect.">
        <title>Comprehensive subspecies identification of 175 nontuberculous mycobacteria species based on 7547 genomic profiles.</title>
        <authorList>
            <person name="Matsumoto Y."/>
            <person name="Kinjo T."/>
            <person name="Motooka D."/>
            <person name="Nabeya D."/>
            <person name="Jung N."/>
            <person name="Uechi K."/>
            <person name="Horii T."/>
            <person name="Iida T."/>
            <person name="Fujita J."/>
            <person name="Nakamura S."/>
        </authorList>
    </citation>
    <scope>NUCLEOTIDE SEQUENCE [LARGE SCALE GENOMIC DNA]</scope>
    <source>
        <strain evidence="5 7">JCM 13573</strain>
    </source>
</reference>
<dbReference type="GO" id="GO:0052572">
    <property type="term" value="P:response to host immune response"/>
    <property type="evidence" value="ECO:0007669"/>
    <property type="project" value="TreeGrafter"/>
</dbReference>
<dbReference type="EMBL" id="BLKU01000002">
    <property type="protein sequence ID" value="GFG63657.1"/>
    <property type="molecule type" value="Genomic_DNA"/>
</dbReference>
<feature type="compositionally biased region" description="Basic and acidic residues" evidence="2">
    <location>
        <begin position="184"/>
        <end position="201"/>
    </location>
</feature>
<proteinExistence type="inferred from homology"/>
<evidence type="ECO:0000313" key="6">
    <source>
        <dbReference type="EMBL" id="QPI38533.1"/>
    </source>
</evidence>
<dbReference type="Proteomes" id="UP000663583">
    <property type="component" value="Chromosome"/>
</dbReference>
<comment type="similarity">
    <text evidence="1">Belongs to the mycobacterial PPE family.</text>
</comment>
<dbReference type="SUPFAM" id="SSF140459">
    <property type="entry name" value="PE/PPE dimer-like"/>
    <property type="match status" value="1"/>
</dbReference>
<name>A0AAX1JB49_9MYCO</name>
<keyword evidence="7" id="KW-1185">Reference proteome</keyword>
<sequence length="527" mass="53969">MTSAIWMASPPEFHSTLLSNGPGPGSVLSAAAQWSTLSAEYAAVADELSAVLAAVQGGAWQGPSAEQYVAAHLPYLAWLSQAGATSASAAAQHEIAAAAYASALAAMPTLAELAANHAIHAVLVATNFFGINTIPIALNEADYVRMWVQAATTMSAYEATTDTALMSTPPTSPAPQILHSEAADNDHDHEEGEHEGHEHGDPTPLDYLVADLLRMLTGGQVNWDPLEETMNGIPMHDYTDATQPLWWVVRSLEFGQQFETFVQELFTNPAGALEYVVELAEFDWPTHLAQLAPLVQSPQLLAVAMTGVVSNLGVATGFAGLSGLAAIQPAAVPVITPPGGAAAPTLLPAAGMAPSLVASVAPAAPAPAPVSVASTVASAAPPPPPAPVAAGFGFPVLVGGGPGIGFGSGMSASASASAKKKAPEPDSAAASEAAAAREQARRRRRRRAALRDHADEHMNLGVDPEWGDPPDGGPVASDHGARNLGFAGTLPNQTVDDVAGLTTLAGDEFNSGPTAPMLPGTWDTPQN</sequence>
<dbReference type="InterPro" id="IPR043641">
    <property type="entry name" value="PPE-PPW_C"/>
</dbReference>
<feature type="domain" description="PPE" evidence="3">
    <location>
        <begin position="6"/>
        <end position="168"/>
    </location>
</feature>
<evidence type="ECO:0000313" key="8">
    <source>
        <dbReference type="Proteomes" id="UP000663583"/>
    </source>
</evidence>
<dbReference type="PANTHER" id="PTHR46766:SF1">
    <property type="entry name" value="GLUTAMINE-RICH PROTEIN 2"/>
    <property type="match status" value="1"/>
</dbReference>
<dbReference type="InterPro" id="IPR038332">
    <property type="entry name" value="PPE_sf"/>
</dbReference>
<dbReference type="InterPro" id="IPR000030">
    <property type="entry name" value="PPE_dom"/>
</dbReference>
<gene>
    <name evidence="5" type="primary">PPE3_1</name>
    <name evidence="6" type="ORF">I2456_03020</name>
    <name evidence="5" type="ORF">MKUB_11470</name>
</gene>
<dbReference type="PANTHER" id="PTHR46766">
    <property type="entry name" value="GLUTAMINE-RICH PROTEIN 2"/>
    <property type="match status" value="1"/>
</dbReference>
<feature type="compositionally biased region" description="Basic and acidic residues" evidence="2">
    <location>
        <begin position="449"/>
        <end position="458"/>
    </location>
</feature>